<evidence type="ECO:0000313" key="1">
    <source>
        <dbReference type="EMBL" id="SBQ78775.1"/>
    </source>
</evidence>
<protein>
    <submittedName>
        <fullName evidence="1">Uncharacterized protein</fullName>
    </submittedName>
</protein>
<organism evidence="1">
    <name type="scientific">Nothobranchius korthausae</name>
    <dbReference type="NCBI Taxonomy" id="1143690"/>
    <lineage>
        <taxon>Eukaryota</taxon>
        <taxon>Metazoa</taxon>
        <taxon>Chordata</taxon>
        <taxon>Craniata</taxon>
        <taxon>Vertebrata</taxon>
        <taxon>Euteleostomi</taxon>
        <taxon>Actinopterygii</taxon>
        <taxon>Neopterygii</taxon>
        <taxon>Teleostei</taxon>
        <taxon>Neoteleostei</taxon>
        <taxon>Acanthomorphata</taxon>
        <taxon>Ovalentaria</taxon>
        <taxon>Atherinomorphae</taxon>
        <taxon>Cyprinodontiformes</taxon>
        <taxon>Nothobranchiidae</taxon>
        <taxon>Nothobranchius</taxon>
    </lineage>
</organism>
<feature type="non-terminal residue" evidence="1">
    <location>
        <position position="49"/>
    </location>
</feature>
<gene>
    <name evidence="1" type="primary">Nfu_g_1_024608</name>
</gene>
<dbReference type="EMBL" id="HAEC01010559">
    <property type="protein sequence ID" value="SBQ78775.1"/>
    <property type="molecule type" value="Transcribed_RNA"/>
</dbReference>
<name>A0A1A8H7U1_9TELE</name>
<proteinExistence type="predicted"/>
<reference evidence="1" key="2">
    <citation type="submission" date="2016-06" db="EMBL/GenBank/DDBJ databases">
        <title>The genome of a short-lived fish provides insights into sex chromosome evolution and the genetic control of aging.</title>
        <authorList>
            <person name="Reichwald K."/>
            <person name="Felder M."/>
            <person name="Petzold A."/>
            <person name="Koch P."/>
            <person name="Groth M."/>
            <person name="Platzer M."/>
        </authorList>
    </citation>
    <scope>NUCLEOTIDE SEQUENCE</scope>
    <source>
        <tissue evidence="1">Brain</tissue>
    </source>
</reference>
<sequence>HLKSSRCHCRAKQQHCVDTVSILFGECAETLHEASSTHHYFNLCLFISF</sequence>
<dbReference type="AlphaFoldDB" id="A0A1A8H7U1"/>
<reference evidence="1" key="1">
    <citation type="submission" date="2016-05" db="EMBL/GenBank/DDBJ databases">
        <authorList>
            <person name="Lavstsen T."/>
            <person name="Jespersen J.S."/>
        </authorList>
    </citation>
    <scope>NUCLEOTIDE SEQUENCE</scope>
    <source>
        <tissue evidence="1">Brain</tissue>
    </source>
</reference>
<accession>A0A1A8H7U1</accession>
<feature type="non-terminal residue" evidence="1">
    <location>
        <position position="1"/>
    </location>
</feature>